<evidence type="ECO:0000256" key="1">
    <source>
        <dbReference type="ARBA" id="ARBA00006484"/>
    </source>
</evidence>
<proteinExistence type="inferred from homology"/>
<dbReference type="Gene3D" id="3.40.50.720">
    <property type="entry name" value="NAD(P)-binding Rossmann-like Domain"/>
    <property type="match status" value="1"/>
</dbReference>
<dbReference type="SUPFAM" id="SSF51735">
    <property type="entry name" value="NAD(P)-binding Rossmann-fold domains"/>
    <property type="match status" value="1"/>
</dbReference>
<dbReference type="Pfam" id="PF00106">
    <property type="entry name" value="adh_short"/>
    <property type="match status" value="1"/>
</dbReference>
<dbReference type="InterPro" id="IPR002347">
    <property type="entry name" value="SDR_fam"/>
</dbReference>
<accession>A0AAU2A166</accession>
<dbReference type="GO" id="GO:0016616">
    <property type="term" value="F:oxidoreductase activity, acting on the CH-OH group of donors, NAD or NADP as acceptor"/>
    <property type="evidence" value="ECO:0007669"/>
    <property type="project" value="InterPro"/>
</dbReference>
<name>A0AAU2A166_9ACTN</name>
<keyword evidence="3" id="KW-0560">Oxidoreductase</keyword>
<dbReference type="EMBL" id="CP108222">
    <property type="protein sequence ID" value="WTT17491.1"/>
    <property type="molecule type" value="Genomic_DNA"/>
</dbReference>
<dbReference type="CDD" id="cd05324">
    <property type="entry name" value="carb_red_PTCR-like_SDR_c"/>
    <property type="match status" value="1"/>
</dbReference>
<sequence>MTLTALITGANKGIGYETARLLGERGMTVLVGARDETLGRKAELALREGGVDARFLRIDVTDDASVRRAADQVGAEYGRLDVLVNNAGIVGDVEGARSGPSGATRAALRQVFEANVFGVVAVTNAFLPLLRNAEAARIVNVSSEVGSLTLLSDPEHPLYGLATIPYPASKTALNMVTVMYAKELRDTPIKVNAANPSHCATDLTGNTGSRTPEQGALVSVALATLPPDGPTGGFWGDGAPAAEAALPW</sequence>
<comment type="similarity">
    <text evidence="1 4">Belongs to the short-chain dehydrogenases/reductases (SDR) family.</text>
</comment>
<dbReference type="PANTHER" id="PTHR43490">
    <property type="entry name" value="(+)-NEOMENTHOL DEHYDROGENASE"/>
    <property type="match status" value="1"/>
</dbReference>
<dbReference type="InterPro" id="IPR036291">
    <property type="entry name" value="NAD(P)-bd_dom_sf"/>
</dbReference>
<dbReference type="PRINTS" id="PR00081">
    <property type="entry name" value="GDHRDH"/>
</dbReference>
<dbReference type="PANTHER" id="PTHR43490:SF99">
    <property type="entry name" value="SHORT-CHAIN DEHYDROGENASE_REDUCTASE"/>
    <property type="match status" value="1"/>
</dbReference>
<gene>
    <name evidence="5" type="ORF">OHA22_19060</name>
</gene>
<organism evidence="5">
    <name type="scientific">Streptomyces sp. NBC_00093</name>
    <dbReference type="NCBI Taxonomy" id="2975649"/>
    <lineage>
        <taxon>Bacteria</taxon>
        <taxon>Bacillati</taxon>
        <taxon>Actinomycetota</taxon>
        <taxon>Actinomycetes</taxon>
        <taxon>Kitasatosporales</taxon>
        <taxon>Streptomycetaceae</taxon>
        <taxon>Streptomyces</taxon>
    </lineage>
</organism>
<dbReference type="InterPro" id="IPR020904">
    <property type="entry name" value="Sc_DH/Rdtase_CS"/>
</dbReference>
<dbReference type="PROSITE" id="PS00061">
    <property type="entry name" value="ADH_SHORT"/>
    <property type="match status" value="1"/>
</dbReference>
<evidence type="ECO:0000256" key="2">
    <source>
        <dbReference type="ARBA" id="ARBA00022857"/>
    </source>
</evidence>
<dbReference type="PRINTS" id="PR00080">
    <property type="entry name" value="SDRFAMILY"/>
</dbReference>
<dbReference type="AlphaFoldDB" id="A0AAU2A166"/>
<evidence type="ECO:0000313" key="5">
    <source>
        <dbReference type="EMBL" id="WTT17491.1"/>
    </source>
</evidence>
<keyword evidence="2" id="KW-0521">NADP</keyword>
<reference evidence="5" key="1">
    <citation type="submission" date="2022-10" db="EMBL/GenBank/DDBJ databases">
        <title>The complete genomes of actinobacterial strains from the NBC collection.</title>
        <authorList>
            <person name="Joergensen T.S."/>
            <person name="Alvarez Arevalo M."/>
            <person name="Sterndorff E.B."/>
            <person name="Faurdal D."/>
            <person name="Vuksanovic O."/>
            <person name="Mourched A.-S."/>
            <person name="Charusanti P."/>
            <person name="Shaw S."/>
            <person name="Blin K."/>
            <person name="Weber T."/>
        </authorList>
    </citation>
    <scope>NUCLEOTIDE SEQUENCE</scope>
    <source>
        <strain evidence="5">NBC_00093</strain>
    </source>
</reference>
<dbReference type="InterPro" id="IPR045313">
    <property type="entry name" value="CBR1-like"/>
</dbReference>
<protein>
    <submittedName>
        <fullName evidence="5">SDR family oxidoreductase</fullName>
    </submittedName>
</protein>
<evidence type="ECO:0000256" key="3">
    <source>
        <dbReference type="ARBA" id="ARBA00023002"/>
    </source>
</evidence>
<evidence type="ECO:0000256" key="4">
    <source>
        <dbReference type="RuleBase" id="RU000363"/>
    </source>
</evidence>